<dbReference type="STRING" id="1397108.IMCC12053_665"/>
<sequence length="44" mass="4784">MVGALRVAFPDIRTMDALYGENVIITALSKTPSTFVNGVLRCLE</sequence>
<organism evidence="1 2">
    <name type="scientific">Celeribacter marinus</name>
    <dbReference type="NCBI Taxonomy" id="1397108"/>
    <lineage>
        <taxon>Bacteria</taxon>
        <taxon>Pseudomonadati</taxon>
        <taxon>Pseudomonadota</taxon>
        <taxon>Alphaproteobacteria</taxon>
        <taxon>Rhodobacterales</taxon>
        <taxon>Roseobacteraceae</taxon>
        <taxon>Celeribacter</taxon>
    </lineage>
</organism>
<dbReference type="Proteomes" id="UP000064920">
    <property type="component" value="Chromosome"/>
</dbReference>
<dbReference type="AlphaFoldDB" id="A0A0N7HI97"/>
<gene>
    <name evidence="1" type="ORF">IMCC12053_665</name>
</gene>
<name>A0A0N7HI97_9RHOB</name>
<proteinExistence type="predicted"/>
<protein>
    <submittedName>
        <fullName evidence="1">Uncharacterized protein</fullName>
    </submittedName>
</protein>
<evidence type="ECO:0000313" key="1">
    <source>
        <dbReference type="EMBL" id="ALI54613.1"/>
    </source>
</evidence>
<dbReference type="KEGG" id="cmar:IMCC12053_665"/>
<keyword evidence="2" id="KW-1185">Reference proteome</keyword>
<reference evidence="1 2" key="1">
    <citation type="submission" date="2015-05" db="EMBL/GenBank/DDBJ databases">
        <authorList>
            <person name="Wang D.B."/>
            <person name="Wang M."/>
        </authorList>
    </citation>
    <scope>NUCLEOTIDE SEQUENCE [LARGE SCALE GENOMIC DNA]</scope>
    <source>
        <strain evidence="1 2">IMCC 12053</strain>
    </source>
</reference>
<evidence type="ECO:0000313" key="2">
    <source>
        <dbReference type="Proteomes" id="UP000064920"/>
    </source>
</evidence>
<accession>A0A0N7HI97</accession>
<dbReference type="EMBL" id="CP012023">
    <property type="protein sequence ID" value="ALI54613.1"/>
    <property type="molecule type" value="Genomic_DNA"/>
</dbReference>